<comment type="subcellular location">
    <subcellularLocation>
        <location evidence="1">Cell inner membrane</location>
        <topology evidence="1">Multi-pass membrane protein</topology>
    </subcellularLocation>
    <subcellularLocation>
        <location evidence="8">Cell membrane</location>
        <topology evidence="8">Multi-pass membrane protein</topology>
    </subcellularLocation>
</comment>
<feature type="domain" description="ABC transmembrane type-1" evidence="9">
    <location>
        <begin position="65"/>
        <end position="253"/>
    </location>
</feature>
<dbReference type="Pfam" id="PF00528">
    <property type="entry name" value="BPD_transp_1"/>
    <property type="match status" value="1"/>
</dbReference>
<keyword evidence="5 8" id="KW-0812">Transmembrane</keyword>
<dbReference type="PANTHER" id="PTHR43357:SF4">
    <property type="entry name" value="INNER MEMBRANE ABC TRANSPORTER PERMEASE PROTEIN YDCV"/>
    <property type="match status" value="1"/>
</dbReference>
<evidence type="ECO:0000256" key="2">
    <source>
        <dbReference type="ARBA" id="ARBA00022448"/>
    </source>
</evidence>
<evidence type="ECO:0000313" key="10">
    <source>
        <dbReference type="EMBL" id="UOQ59587.1"/>
    </source>
</evidence>
<evidence type="ECO:0000313" key="11">
    <source>
        <dbReference type="Proteomes" id="UP000831775"/>
    </source>
</evidence>
<evidence type="ECO:0000256" key="3">
    <source>
        <dbReference type="ARBA" id="ARBA00022475"/>
    </source>
</evidence>
<evidence type="ECO:0000256" key="6">
    <source>
        <dbReference type="ARBA" id="ARBA00022989"/>
    </source>
</evidence>
<comment type="similarity">
    <text evidence="8">Belongs to the binding-protein-dependent transport system permease family.</text>
</comment>
<keyword evidence="7 8" id="KW-0472">Membrane</keyword>
<feature type="transmembrane region" description="Helical" evidence="8">
    <location>
        <begin position="103"/>
        <end position="127"/>
    </location>
</feature>
<dbReference type="SUPFAM" id="SSF161098">
    <property type="entry name" value="MetI-like"/>
    <property type="match status" value="1"/>
</dbReference>
<feature type="transmembrane region" description="Helical" evidence="8">
    <location>
        <begin position="69"/>
        <end position="91"/>
    </location>
</feature>
<keyword evidence="2 8" id="KW-0813">Transport</keyword>
<sequence length="266" mass="28153">MRQRRSTRIVGVIFAFLIVGYLVLPALAVIPMAFSSSSFLEFPPPGFSTKWIEQFFADPAWTAALTRSLVVAASAAVIAVPLGTLAAYAMVRANSRTSRATDPILMMPMMVPVVISGFALYVMVLMLRIQGGLPLVVLAHVGLAIPFVVTTVTASLRTFDFKLVQAARVHGASATRAFLGVVVPVIAPGIAAATLLSIMVSLDEPVIAMFVAGDREPTLPVKMFASITYELNPVVPVAATVLTLATFLLLGLSLALTAVSRRRAAA</sequence>
<dbReference type="Gene3D" id="1.10.3720.10">
    <property type="entry name" value="MetI-like"/>
    <property type="match status" value="1"/>
</dbReference>
<dbReference type="InterPro" id="IPR035906">
    <property type="entry name" value="MetI-like_sf"/>
</dbReference>
<evidence type="ECO:0000259" key="9">
    <source>
        <dbReference type="PROSITE" id="PS50928"/>
    </source>
</evidence>
<protein>
    <submittedName>
        <fullName evidence="10">ABC transporter permease</fullName>
    </submittedName>
</protein>
<keyword evidence="4" id="KW-0997">Cell inner membrane</keyword>
<dbReference type="PROSITE" id="PS50928">
    <property type="entry name" value="ABC_TM1"/>
    <property type="match status" value="1"/>
</dbReference>
<accession>A0ABY4FTK7</accession>
<evidence type="ECO:0000256" key="5">
    <source>
        <dbReference type="ARBA" id="ARBA00022692"/>
    </source>
</evidence>
<evidence type="ECO:0000256" key="7">
    <source>
        <dbReference type="ARBA" id="ARBA00023136"/>
    </source>
</evidence>
<dbReference type="RefSeq" id="WP_244684659.1">
    <property type="nucleotide sequence ID" value="NZ_CP095043.1"/>
</dbReference>
<evidence type="ECO:0000256" key="1">
    <source>
        <dbReference type="ARBA" id="ARBA00004429"/>
    </source>
</evidence>
<feature type="transmembrane region" description="Helical" evidence="8">
    <location>
        <begin position="133"/>
        <end position="156"/>
    </location>
</feature>
<evidence type="ECO:0000256" key="8">
    <source>
        <dbReference type="RuleBase" id="RU363032"/>
    </source>
</evidence>
<feature type="transmembrane region" description="Helical" evidence="8">
    <location>
        <begin position="234"/>
        <end position="259"/>
    </location>
</feature>
<gene>
    <name evidence="10" type="ORF">MUN76_11055</name>
</gene>
<dbReference type="Proteomes" id="UP000831775">
    <property type="component" value="Chromosome"/>
</dbReference>
<evidence type="ECO:0000256" key="4">
    <source>
        <dbReference type="ARBA" id="ARBA00022519"/>
    </source>
</evidence>
<dbReference type="PANTHER" id="PTHR43357">
    <property type="entry name" value="INNER MEMBRANE ABC TRANSPORTER PERMEASE PROTEIN YDCV"/>
    <property type="match status" value="1"/>
</dbReference>
<name>A0ABY4FTK7_9MICO</name>
<dbReference type="InterPro" id="IPR000515">
    <property type="entry name" value="MetI-like"/>
</dbReference>
<keyword evidence="11" id="KW-1185">Reference proteome</keyword>
<reference evidence="10 11" key="1">
    <citation type="submission" date="2022-04" db="EMBL/GenBank/DDBJ databases">
        <title>Leucobacter sp. isolated from rhizosphere of onion.</title>
        <authorList>
            <person name="Won M."/>
            <person name="Lee C.-M."/>
            <person name="Woen H.-Y."/>
            <person name="Kwon S.-W."/>
        </authorList>
    </citation>
    <scope>NUCLEOTIDE SEQUENCE [LARGE SCALE GENOMIC DNA]</scope>
    <source>
        <strain evidence="10 11">H25R-14</strain>
    </source>
</reference>
<feature type="transmembrane region" description="Helical" evidence="8">
    <location>
        <begin position="177"/>
        <end position="200"/>
    </location>
</feature>
<dbReference type="CDD" id="cd06261">
    <property type="entry name" value="TM_PBP2"/>
    <property type="match status" value="1"/>
</dbReference>
<keyword evidence="6 8" id="KW-1133">Transmembrane helix</keyword>
<organism evidence="10 11">
    <name type="scientific">Leucobacter rhizosphaerae</name>
    <dbReference type="NCBI Taxonomy" id="2932245"/>
    <lineage>
        <taxon>Bacteria</taxon>
        <taxon>Bacillati</taxon>
        <taxon>Actinomycetota</taxon>
        <taxon>Actinomycetes</taxon>
        <taxon>Micrococcales</taxon>
        <taxon>Microbacteriaceae</taxon>
        <taxon>Leucobacter</taxon>
    </lineage>
</organism>
<dbReference type="EMBL" id="CP095043">
    <property type="protein sequence ID" value="UOQ59587.1"/>
    <property type="molecule type" value="Genomic_DNA"/>
</dbReference>
<keyword evidence="3" id="KW-1003">Cell membrane</keyword>
<proteinExistence type="inferred from homology"/>
<feature type="transmembrane region" description="Helical" evidence="8">
    <location>
        <begin position="12"/>
        <end position="34"/>
    </location>
</feature>